<dbReference type="FunFam" id="2.60.120.260:FF:000010">
    <property type="entry name" value="Laminin subunit beta 1"/>
    <property type="match status" value="1"/>
</dbReference>
<keyword evidence="2" id="KW-0964">Secreted</keyword>
<dbReference type="Pfam" id="PF00053">
    <property type="entry name" value="EGF_laminin"/>
    <property type="match status" value="11"/>
</dbReference>
<dbReference type="CDD" id="cd22300">
    <property type="entry name" value="cc_LAMB1_C"/>
    <property type="match status" value="1"/>
</dbReference>
<proteinExistence type="predicted"/>
<keyword evidence="8" id="KW-0084">Basement membrane</keyword>
<dbReference type="InterPro" id="IPR050440">
    <property type="entry name" value="Laminin/Netrin_ECM"/>
</dbReference>
<evidence type="ECO:0000256" key="10">
    <source>
        <dbReference type="ARBA" id="ARBA00023054"/>
    </source>
</evidence>
<dbReference type="GO" id="GO:0007411">
    <property type="term" value="P:axon guidance"/>
    <property type="evidence" value="ECO:0007669"/>
    <property type="project" value="TreeGrafter"/>
</dbReference>
<evidence type="ECO:0000256" key="9">
    <source>
        <dbReference type="ARBA" id="ARBA00022889"/>
    </source>
</evidence>
<feature type="disulfide bond" evidence="16">
    <location>
        <begin position="1679"/>
        <end position="1696"/>
    </location>
</feature>
<feature type="compositionally biased region" description="Acidic residues" evidence="18">
    <location>
        <begin position="432"/>
        <end position="443"/>
    </location>
</feature>
<dbReference type="Pfam" id="PF21199">
    <property type="entry name" value="LAMININ_IV_B"/>
    <property type="match status" value="1"/>
</dbReference>
<feature type="disulfide bond" evidence="16">
    <location>
        <begin position="1592"/>
        <end position="1601"/>
    </location>
</feature>
<dbReference type="InterPro" id="IPR002049">
    <property type="entry name" value="LE_dom"/>
</dbReference>
<dbReference type="InterPro" id="IPR013015">
    <property type="entry name" value="Laminin_IV_B"/>
</dbReference>
<feature type="disulfide bond" evidence="16">
    <location>
        <begin position="1365"/>
        <end position="1377"/>
    </location>
</feature>
<dbReference type="FunFam" id="3.60.15.10:FF:000018">
    <property type="entry name" value="DNA cross-link repair 1C"/>
    <property type="match status" value="1"/>
</dbReference>
<dbReference type="Proteomes" id="UP001228049">
    <property type="component" value="Unassembled WGS sequence"/>
</dbReference>
<dbReference type="FunFam" id="2.170.300.10:FF:000004">
    <property type="entry name" value="Laminin subunit beta 1"/>
    <property type="match status" value="1"/>
</dbReference>
<dbReference type="Gene3D" id="3.60.15.10">
    <property type="entry name" value="Ribonuclease Z/Hydroxyacylglutathione hydrolase-like"/>
    <property type="match status" value="1"/>
</dbReference>
<evidence type="ECO:0000256" key="5">
    <source>
        <dbReference type="ARBA" id="ARBA00022729"/>
    </source>
</evidence>
<reference evidence="22" key="1">
    <citation type="submission" date="2023-04" db="EMBL/GenBank/DDBJ databases">
        <title>Chromosome-level genome of Chaenocephalus aceratus.</title>
        <authorList>
            <person name="Park H."/>
        </authorList>
    </citation>
    <scope>NUCLEOTIDE SEQUENCE</scope>
    <source>
        <strain evidence="22">DE</strain>
        <tissue evidence="22">Muscle</tissue>
    </source>
</reference>
<dbReference type="FunFam" id="2.10.25.10:FF:000145">
    <property type="entry name" value="Laminin subunit beta 1"/>
    <property type="match status" value="1"/>
</dbReference>
<dbReference type="PANTHER" id="PTHR10574:SF233">
    <property type="entry name" value="LAMININ SUBUNIT BETA-1"/>
    <property type="match status" value="1"/>
</dbReference>
<keyword evidence="9" id="KW-0130">Cell adhesion</keyword>
<dbReference type="Gene3D" id="2.170.300.10">
    <property type="entry name" value="Tie2 ligand-binding domain superfamily"/>
    <property type="match status" value="2"/>
</dbReference>
<feature type="disulfide bond" evidence="16">
    <location>
        <begin position="1415"/>
        <end position="1432"/>
    </location>
</feature>
<feature type="disulfide bond" evidence="16">
    <location>
        <begin position="1434"/>
        <end position="1443"/>
    </location>
</feature>
<dbReference type="FunFam" id="2.10.25.10:FF:000011">
    <property type="entry name" value="Cadherin EGF LAG seven-pass G-type receptor"/>
    <property type="match status" value="2"/>
</dbReference>
<feature type="domain" description="Laminin EGF-like" evidence="19">
    <location>
        <begin position="1055"/>
        <end position="1106"/>
    </location>
</feature>
<evidence type="ECO:0000256" key="14">
    <source>
        <dbReference type="ARBA" id="ARBA00023242"/>
    </source>
</evidence>
<feature type="domain" description="Laminin EGF-like" evidence="19">
    <location>
        <begin position="996"/>
        <end position="1054"/>
    </location>
</feature>
<feature type="region of interest" description="Disordered" evidence="18">
    <location>
        <begin position="478"/>
        <end position="515"/>
    </location>
</feature>
<feature type="disulfide bond" evidence="16">
    <location>
        <begin position="1746"/>
        <end position="1755"/>
    </location>
</feature>
<feature type="disulfide bond" evidence="16">
    <location>
        <begin position="1725"/>
        <end position="1737"/>
    </location>
</feature>
<feature type="domain" description="Laminin EGF-like" evidence="19">
    <location>
        <begin position="1509"/>
        <end position="1567"/>
    </location>
</feature>
<evidence type="ECO:0000256" key="16">
    <source>
        <dbReference type="PROSITE-ProRule" id="PRU00460"/>
    </source>
</evidence>
<keyword evidence="15 16" id="KW-0424">Laminin EGF-like domain</keyword>
<dbReference type="GO" id="GO:0016477">
    <property type="term" value="P:cell migration"/>
    <property type="evidence" value="ECO:0007669"/>
    <property type="project" value="TreeGrafter"/>
</dbReference>
<dbReference type="Gene3D" id="3.40.50.12650">
    <property type="match status" value="1"/>
</dbReference>
<feature type="domain" description="Laminin EGF-like" evidence="19">
    <location>
        <begin position="1568"/>
        <end position="1619"/>
    </location>
</feature>
<evidence type="ECO:0000256" key="11">
    <source>
        <dbReference type="ARBA" id="ARBA00023157"/>
    </source>
</evidence>
<dbReference type="FunFam" id="2.10.25.10:FF:000065">
    <property type="entry name" value="Laminin subunit beta 1"/>
    <property type="match status" value="1"/>
</dbReference>
<feature type="disulfide bond" evidence="16">
    <location>
        <begin position="1698"/>
        <end position="1707"/>
    </location>
</feature>
<dbReference type="InterPro" id="IPR036866">
    <property type="entry name" value="RibonucZ/Hydroxyglut_hydro"/>
</dbReference>
<feature type="disulfide bond" evidence="16">
    <location>
        <begin position="1090"/>
        <end position="1104"/>
    </location>
</feature>
<feature type="disulfide bond" evidence="16">
    <location>
        <begin position="963"/>
        <end position="972"/>
    </location>
</feature>
<comment type="caution">
    <text evidence="22">The sequence shown here is derived from an EMBL/GenBank/DDBJ whole genome shotgun (WGS) entry which is preliminary data.</text>
</comment>
<dbReference type="FunFam" id="2.10.25.10:FF:000135">
    <property type="entry name" value="Laminin subunit beta 4"/>
    <property type="match status" value="2"/>
</dbReference>
<feature type="domain" description="Laminin EGF-like" evidence="19">
    <location>
        <begin position="1620"/>
        <end position="1676"/>
    </location>
</feature>
<dbReference type="PANTHER" id="PTHR10574">
    <property type="entry name" value="NETRIN/LAMININ-RELATED"/>
    <property type="match status" value="1"/>
</dbReference>
<keyword evidence="4" id="KW-0597">Phosphoprotein</keyword>
<feature type="domain" description="Laminin EGF-like" evidence="19">
    <location>
        <begin position="1725"/>
        <end position="1771"/>
    </location>
</feature>
<evidence type="ECO:0000256" key="4">
    <source>
        <dbReference type="ARBA" id="ARBA00022553"/>
    </source>
</evidence>
<dbReference type="CDD" id="cd02795">
    <property type="entry name" value="CBM6-CBM35-CBM36_like"/>
    <property type="match status" value="1"/>
</dbReference>
<evidence type="ECO:0000259" key="20">
    <source>
        <dbReference type="PROSITE" id="PS51116"/>
    </source>
</evidence>
<feature type="domain" description="Laminin IV type B" evidence="20">
    <location>
        <begin position="1146"/>
        <end position="1359"/>
    </location>
</feature>
<dbReference type="InterPro" id="IPR000742">
    <property type="entry name" value="EGF"/>
</dbReference>
<dbReference type="PROSITE" id="PS01248">
    <property type="entry name" value="EGF_LAM_1"/>
    <property type="match status" value="5"/>
</dbReference>
<dbReference type="Pfam" id="PF24973">
    <property type="entry name" value="EGF_LMN_ATRN"/>
    <property type="match status" value="1"/>
</dbReference>
<feature type="compositionally biased region" description="Basic and acidic residues" evidence="18">
    <location>
        <begin position="571"/>
        <end position="593"/>
    </location>
</feature>
<feature type="coiled-coil region" evidence="17">
    <location>
        <begin position="1871"/>
        <end position="1905"/>
    </location>
</feature>
<comment type="subcellular location">
    <subcellularLocation>
        <location evidence="1">Secreted</location>
        <location evidence="1">Extracellular space</location>
        <location evidence="1">Extracellular matrix</location>
        <location evidence="1">Basement membrane</location>
    </subcellularLocation>
</comment>
<feature type="disulfide bond" evidence="16">
    <location>
        <begin position="1386"/>
        <end position="1395"/>
    </location>
</feature>
<dbReference type="Gene3D" id="2.60.120.260">
    <property type="entry name" value="Galactose-binding domain-like"/>
    <property type="match status" value="1"/>
</dbReference>
<evidence type="ECO:0000256" key="1">
    <source>
        <dbReference type="ARBA" id="ARBA00004302"/>
    </source>
</evidence>
<evidence type="ECO:0000256" key="17">
    <source>
        <dbReference type="SAM" id="Coils"/>
    </source>
</evidence>
<sequence length="2353" mass="260664">MKGLKAPILRRKLQFSRTVRLYCSFVTKELLLNSPKYAFWEEYIVALELESPTQISLVDEASGEKEEILVTLLAAGHCPGSVMFLFEGSQGNVLYTGDFRFASGDVSRIEHLHSGSRVKDIQSIYLDSTFYDPRFFQIPTRDVCLDGISELVRHWISQSAYHVVWLNCKAAYGYEYLFTNLGEEFNTQIHVNSLEMFKKMPELLLPSDGTPLQIISIKPSTMWFGERTRKTNVVIKTGASSFRACFSFHSSYLELKDFLSYLQPVNIYPSVIPLGRTLTEVTQMLMLMCRNQSDRAATVYKPLGALKRCIVKRPTYDSDSDERLFDGLDLAPVRKKMALNQEIKNVKALQEAAPPVSAEESFPLTDEVEKTIEEAEKIEVAGSSHPPKWEDFFTTETLPDSQNSLSSQLQSCCSVPSPSPSKMMGSQTPELFSEEEETPDNDENFSLTLSASLSNQSSQNQDSYFPDTLILHPEHHEDCRRNTQEKESKEELSESQASSDFDIPCTPESKTPHPDELSQLYRKLASGEEVVIRKAGATYCCLCPGDAKSFKQNKLHEELIPVQSSRRTKQREKMRAAPHHSDPSLHSGLPRDDKSCSVDDTLWTSVRAQQFPEFPDVCTEGSCYPATGDLLIGRAHKLSVTSTCGLKEPERFCIVGHLEEEKKCFLCDSRKPFHENKNQGSHSINNLVTTFAHNRLKTWWQSENACELRLRLFSGVMSRQEITETLCSQSGYSVGAGLTGLLRRTGVENTFRPAAMVIERSMDFGKTWQVYRYFAYDCEASFPGVSSGHIVKVDEILCDSHYSDIEPSTEGEVIFRVLDPVFKIDDPYSLRIQNMLKITNLRVNFVKLHTLGDNLLDHREEVTEKYYYALYDMVVRGNCFCYGHASECAPIDGEPSSAEGMVEGLNCEHCQDFYHDLPWRPAEGRNTHACKRCECNQQSSSCHFDMAVYMTTGNVSGGVCEACQHNTVGRQCEQCGPFYFQHPNRDLRDPRVCEPCNCDPAGSLQGGQCDSHTDVAAGLISGQCRCKAYVEGERCDHCRQGHHGLGEGPNGCLPCSCSPLGTLPGGNPCDSETGRCSCKRFVDGHNCDQCLPQHWGLSNDMDGCRACDCDQGGAVNNSCDPHSGQCVCREHMFGRRCDQVESGFYFIALDHYTYEAEDAKHGPGVTVVPRPYPLDRSPTWTGMGFVNVPEGAYLEFNINNVPESMDYDILIRYEPQLPEQWEQGKIRVQRPVFNPPNYNGHCSNSIQSGDEQTISLPPGSRHVLLVRPVCFERGLNYTIRLTLPLYSSVADIQSPYTLIDSLVLIPRVREMDMFVGVDGDGAWDTFQRYRCLEGSQSVVKSPLTDICNDYIFSVSALLHKGAMACQCDPQGSLSAVCEPSGGQCRCRHNVVGRNCDHCAPATFQFSPAGCRPCDCDPRGSINAFCNEATGQCECVPGATGRQCSHCLPGFWGFPQCRPCHCNGHSEFCHPQTGECQGCRDFTSGHHCERCLEGYHGDPELGSGGHCRACMCPDGPRSGRQFSDSCYLLAHTNQLVCVCSPGYKGARCDECSPGYFGNPLVPGGRCLPCQCNSNIDMHDPASCDARTGACLKCRHHSEGYSCQHCKLGYYGNAASQSCRKCMCFSVGTSPRSCSSPGECQCDQVSGHCACKPNVVGQNCDRCAADTWDIASGTGCKRCDCDPEHSSGSSCNEVTGQCSCKPGFGGNTCRECRELFWGDPEDECHACDCDPRGISGDQCHRATGQCTCVEGVSGPRCDQCARGYQGEFPACAPCHQCFAIWDKVVGELTNQTLRLEAQVTELKDSGVTAQYKDVIKKLNRNVWAVREILETNPAGLKLGEIEDLMHRIIGVMSYLNGELNTTEGALILLHRDANATDTKLDALTEEANQMEQSIQELRQQVYNAKNANIQGAMDTITSAHMKSIQAELQANRSTSDPGNTLDQSAIMRNDTENILIASQKGFDRTYKRNSQKLDKMTDELDKLDLSELSEKICGGAADVEGCSSSPCGGLGCVGGDGAPQCGEGCTGLRSTSRSALKSSEDLDEQILEAMQEVDKLSRMVWEANNRAKDAKVNALEVLGKSNRSKERVEQSNGQLRTLIKEIRDLLTNEKADVAVIEAVSNEVLALEMPASTGKLKELTEEIREKVGSLSNVETILGQSAIDIQAAEELLKQAQAASEEASQMKGTTDIVKAALDETERAQNIAMDAIQLAQNNTKGTLELLVSVESETAMSELKLSNTTGRLLQLEREVGLLRQNNLEVTRLVEGADWTTEQARLNAEEAQQAKRRADTLQREAKQLLDQSSMQLKRLEEVESSYESNQLILEEKAAELVELEKRVRQVLEEISYKVTLYSTCN</sequence>
<feature type="disulfide bond" evidence="16">
    <location>
        <begin position="1727"/>
        <end position="1744"/>
    </location>
</feature>
<keyword evidence="12" id="KW-0325">Glycoprotein</keyword>
<accession>A0AAD9CQ62</accession>
<dbReference type="EMBL" id="JASDAP010000001">
    <property type="protein sequence ID" value="KAK1906670.1"/>
    <property type="molecule type" value="Genomic_DNA"/>
</dbReference>
<evidence type="ECO:0000313" key="23">
    <source>
        <dbReference type="Proteomes" id="UP001228049"/>
    </source>
</evidence>
<evidence type="ECO:0000256" key="12">
    <source>
        <dbReference type="ARBA" id="ARBA00023180"/>
    </source>
</evidence>
<evidence type="ECO:0000256" key="7">
    <source>
        <dbReference type="ARBA" id="ARBA00022763"/>
    </source>
</evidence>
<protein>
    <submittedName>
        <fullName evidence="22">Laminin subunit beta-1</fullName>
    </submittedName>
</protein>
<keyword evidence="11 16" id="KW-1015">Disulfide bond</keyword>
<dbReference type="SMART" id="SM00181">
    <property type="entry name" value="EGF"/>
    <property type="match status" value="10"/>
</dbReference>
<evidence type="ECO:0000313" key="22">
    <source>
        <dbReference type="EMBL" id="KAK1906670.1"/>
    </source>
</evidence>
<feature type="disulfide bond" evidence="16">
    <location>
        <begin position="1078"/>
        <end position="1087"/>
    </location>
</feature>
<feature type="disulfide bond" evidence="16">
    <location>
        <begin position="1367"/>
        <end position="1384"/>
    </location>
</feature>
<feature type="coiled-coil region" evidence="17">
    <location>
        <begin position="2272"/>
        <end position="2341"/>
    </location>
</feature>
<evidence type="ECO:0000256" key="18">
    <source>
        <dbReference type="SAM" id="MobiDB-lite"/>
    </source>
</evidence>
<keyword evidence="10 17" id="KW-0175">Coiled coil</keyword>
<keyword evidence="23" id="KW-1185">Reference proteome</keyword>
<dbReference type="InterPro" id="IPR056863">
    <property type="entry name" value="LMN_ATRN_NET-like_EGF"/>
</dbReference>
<dbReference type="GO" id="GO:0034446">
    <property type="term" value="P:substrate adhesion-dependent cell spreading"/>
    <property type="evidence" value="ECO:0007669"/>
    <property type="project" value="TreeGrafter"/>
</dbReference>
<dbReference type="Pfam" id="PF00055">
    <property type="entry name" value="Laminin_N"/>
    <property type="match status" value="1"/>
</dbReference>
<comment type="caution">
    <text evidence="16">Lacks conserved residue(s) required for the propagation of feature annotation.</text>
</comment>
<dbReference type="InterPro" id="IPR008211">
    <property type="entry name" value="Laminin_N"/>
</dbReference>
<evidence type="ECO:0000256" key="6">
    <source>
        <dbReference type="ARBA" id="ARBA00022737"/>
    </source>
</evidence>
<dbReference type="GO" id="GO:0009888">
    <property type="term" value="P:tissue development"/>
    <property type="evidence" value="ECO:0007669"/>
    <property type="project" value="TreeGrafter"/>
</dbReference>
<dbReference type="CDD" id="cd00055">
    <property type="entry name" value="EGF_Lam"/>
    <property type="match status" value="12"/>
</dbReference>
<dbReference type="PROSITE" id="PS50027">
    <property type="entry name" value="EGF_LAM_2"/>
    <property type="match status" value="11"/>
</dbReference>
<feature type="disulfide bond" evidence="16">
    <location>
        <begin position="1649"/>
        <end position="1658"/>
    </location>
</feature>
<keyword evidence="14" id="KW-0539">Nucleus</keyword>
<feature type="compositionally biased region" description="Low complexity" evidence="18">
    <location>
        <begin position="401"/>
        <end position="416"/>
    </location>
</feature>
<dbReference type="Pfam" id="PF07522">
    <property type="entry name" value="DRMBL"/>
    <property type="match status" value="1"/>
</dbReference>
<dbReference type="SMART" id="SM00136">
    <property type="entry name" value="LamNT"/>
    <property type="match status" value="1"/>
</dbReference>
<keyword evidence="13" id="KW-0234">DNA repair</keyword>
<dbReference type="Gene3D" id="2.10.25.10">
    <property type="entry name" value="Laminin"/>
    <property type="match status" value="9"/>
</dbReference>
<keyword evidence="3" id="KW-0272">Extracellular matrix</keyword>
<dbReference type="SMART" id="SM00180">
    <property type="entry name" value="EGF_Lam"/>
    <property type="match status" value="13"/>
</dbReference>
<dbReference type="PROSITE" id="PS51116">
    <property type="entry name" value="LAMININ_IVB"/>
    <property type="match status" value="1"/>
</dbReference>
<feature type="domain" description="Laminin EGF-like" evidence="19">
    <location>
        <begin position="1677"/>
        <end position="1724"/>
    </location>
</feature>
<dbReference type="SUPFAM" id="SSF56281">
    <property type="entry name" value="Metallo-hydrolase/oxidoreductase"/>
    <property type="match status" value="1"/>
</dbReference>
<feature type="domain" description="Laminin EGF-like" evidence="19">
    <location>
        <begin position="1413"/>
        <end position="1458"/>
    </location>
</feature>
<feature type="domain" description="Laminin N-terminal" evidence="21">
    <location>
        <begin position="619"/>
        <end position="878"/>
    </location>
</feature>
<dbReference type="SUPFAM" id="SSF57196">
    <property type="entry name" value="EGF/Laminin"/>
    <property type="match status" value="11"/>
</dbReference>
<dbReference type="GO" id="GO:0043256">
    <property type="term" value="C:laminin complex"/>
    <property type="evidence" value="ECO:0007669"/>
    <property type="project" value="TreeGrafter"/>
</dbReference>
<dbReference type="GO" id="GO:0006281">
    <property type="term" value="P:DNA repair"/>
    <property type="evidence" value="ECO:0007669"/>
    <property type="project" value="UniProtKB-KW"/>
</dbReference>
<dbReference type="FunFam" id="2.10.25.10:FF:000130">
    <property type="entry name" value="Laminin subunit beta 1"/>
    <property type="match status" value="1"/>
</dbReference>
<feature type="disulfide bond" evidence="16">
    <location>
        <begin position="1026"/>
        <end position="1035"/>
    </location>
</feature>
<dbReference type="PRINTS" id="PR00011">
    <property type="entry name" value="EGFLAMININ"/>
</dbReference>
<gene>
    <name evidence="22" type="ORF">KUDE01_009066</name>
</gene>
<feature type="domain" description="Laminin EGF-like" evidence="19">
    <location>
        <begin position="933"/>
        <end position="995"/>
    </location>
</feature>
<feature type="compositionally biased region" description="Basic and acidic residues" evidence="18">
    <location>
        <begin position="478"/>
        <end position="492"/>
    </location>
</feature>
<dbReference type="FunFam" id="2.10.25.10:FF:000074">
    <property type="entry name" value="Laminin subunit alpha"/>
    <property type="match status" value="1"/>
</dbReference>
<evidence type="ECO:0000259" key="19">
    <source>
        <dbReference type="PROSITE" id="PS50027"/>
    </source>
</evidence>
<feature type="domain" description="Laminin EGF-like" evidence="19">
    <location>
        <begin position="1459"/>
        <end position="1508"/>
    </location>
</feature>
<organism evidence="22 23">
    <name type="scientific">Dissostichus eleginoides</name>
    <name type="common">Patagonian toothfish</name>
    <name type="synonym">Dissostichus amissus</name>
    <dbReference type="NCBI Taxonomy" id="100907"/>
    <lineage>
        <taxon>Eukaryota</taxon>
        <taxon>Metazoa</taxon>
        <taxon>Chordata</taxon>
        <taxon>Craniata</taxon>
        <taxon>Vertebrata</taxon>
        <taxon>Euteleostomi</taxon>
        <taxon>Actinopterygii</taxon>
        <taxon>Neopterygii</taxon>
        <taxon>Teleostei</taxon>
        <taxon>Neoteleostei</taxon>
        <taxon>Acanthomorphata</taxon>
        <taxon>Eupercaria</taxon>
        <taxon>Perciformes</taxon>
        <taxon>Notothenioidei</taxon>
        <taxon>Nototheniidae</taxon>
        <taxon>Dissostichus</taxon>
    </lineage>
</organism>
<feature type="disulfide bond" evidence="16">
    <location>
        <begin position="1677"/>
        <end position="1689"/>
    </location>
</feature>
<keyword evidence="7" id="KW-0227">DNA damage</keyword>
<feature type="disulfide bond" evidence="16">
    <location>
        <begin position="1038"/>
        <end position="1052"/>
    </location>
</feature>
<dbReference type="GO" id="GO:0070831">
    <property type="term" value="P:basement membrane assembly"/>
    <property type="evidence" value="ECO:0007669"/>
    <property type="project" value="TreeGrafter"/>
</dbReference>
<feature type="region of interest" description="Disordered" evidence="18">
    <location>
        <begin position="380"/>
        <end position="445"/>
    </location>
</feature>
<evidence type="ECO:0000256" key="8">
    <source>
        <dbReference type="ARBA" id="ARBA00022869"/>
    </source>
</evidence>
<dbReference type="InterPro" id="IPR011084">
    <property type="entry name" value="DRMBL"/>
</dbReference>
<evidence type="ECO:0000256" key="15">
    <source>
        <dbReference type="ARBA" id="ARBA00023292"/>
    </source>
</evidence>
<dbReference type="GO" id="GO:0005178">
    <property type="term" value="F:integrin binding"/>
    <property type="evidence" value="ECO:0007669"/>
    <property type="project" value="TreeGrafter"/>
</dbReference>
<evidence type="ECO:0000256" key="13">
    <source>
        <dbReference type="ARBA" id="ARBA00023204"/>
    </source>
</evidence>
<evidence type="ECO:0000256" key="3">
    <source>
        <dbReference type="ARBA" id="ARBA00022530"/>
    </source>
</evidence>
<feature type="domain" description="Laminin EGF-like" evidence="19">
    <location>
        <begin position="1365"/>
        <end position="1412"/>
    </location>
</feature>
<dbReference type="PROSITE" id="PS51117">
    <property type="entry name" value="LAMININ_NTER"/>
    <property type="match status" value="1"/>
</dbReference>
<dbReference type="FunFam" id="2.10.25.10:FF:000101">
    <property type="entry name" value="Laminin subunit beta 1"/>
    <property type="match status" value="1"/>
</dbReference>
<feature type="disulfide bond" evidence="16">
    <location>
        <begin position="1413"/>
        <end position="1425"/>
    </location>
</feature>
<feature type="disulfide bond" evidence="16">
    <location>
        <begin position="1538"/>
        <end position="1547"/>
    </location>
</feature>
<dbReference type="GO" id="GO:0150043">
    <property type="term" value="F:structural constituent of synapse-associated extracellular matrix"/>
    <property type="evidence" value="ECO:0007669"/>
    <property type="project" value="TreeGrafter"/>
</dbReference>
<feature type="region of interest" description="Disordered" evidence="18">
    <location>
        <begin position="564"/>
        <end position="593"/>
    </location>
</feature>
<name>A0AAD9CQ62_DISEL</name>
<keyword evidence="6" id="KW-0677">Repeat</keyword>
<feature type="disulfide bond" evidence="16">
    <location>
        <begin position="1478"/>
        <end position="1487"/>
    </location>
</feature>
<dbReference type="GO" id="GO:0009887">
    <property type="term" value="P:animal organ morphogenesis"/>
    <property type="evidence" value="ECO:0007669"/>
    <property type="project" value="TreeGrafter"/>
</dbReference>
<keyword evidence="5" id="KW-0732">Signal</keyword>
<evidence type="ECO:0000256" key="2">
    <source>
        <dbReference type="ARBA" id="ARBA00022525"/>
    </source>
</evidence>
<dbReference type="FunFam" id="2.10.25.10:FF:000138">
    <property type="entry name" value="Laminin subunit beta 1"/>
    <property type="match status" value="1"/>
</dbReference>
<evidence type="ECO:0000259" key="21">
    <source>
        <dbReference type="PROSITE" id="PS51117"/>
    </source>
</evidence>